<keyword evidence="3" id="KW-1185">Reference proteome</keyword>
<feature type="non-terminal residue" evidence="2">
    <location>
        <position position="37"/>
    </location>
</feature>
<dbReference type="Proteomes" id="UP001548832">
    <property type="component" value="Unassembled WGS sequence"/>
</dbReference>
<protein>
    <submittedName>
        <fullName evidence="2">IS5/IS1182 family transposase</fullName>
    </submittedName>
</protein>
<accession>A0ABV2DSQ3</accession>
<evidence type="ECO:0000313" key="2">
    <source>
        <dbReference type="EMBL" id="MET2833110.1"/>
    </source>
</evidence>
<evidence type="ECO:0000313" key="3">
    <source>
        <dbReference type="Proteomes" id="UP001548832"/>
    </source>
</evidence>
<dbReference type="EMBL" id="JBEWSZ010000031">
    <property type="protein sequence ID" value="MET2833110.1"/>
    <property type="molecule type" value="Genomic_DNA"/>
</dbReference>
<comment type="caution">
    <text evidence="2">The sequence shown here is derived from an EMBL/GenBank/DDBJ whole genome shotgun (WGS) entry which is preliminary data.</text>
</comment>
<name>A0ABV2DSQ3_9HYPH</name>
<evidence type="ECO:0000256" key="1">
    <source>
        <dbReference type="SAM" id="MobiDB-lite"/>
    </source>
</evidence>
<gene>
    <name evidence="2" type="ORF">ABVQ20_40230</name>
</gene>
<proteinExistence type="predicted"/>
<organism evidence="2 3">
    <name type="scientific">Mesorhizobium shangrilense</name>
    <dbReference type="NCBI Taxonomy" id="460060"/>
    <lineage>
        <taxon>Bacteria</taxon>
        <taxon>Pseudomonadati</taxon>
        <taxon>Pseudomonadota</taxon>
        <taxon>Alphaproteobacteria</taxon>
        <taxon>Hyphomicrobiales</taxon>
        <taxon>Phyllobacteriaceae</taxon>
        <taxon>Mesorhizobium</taxon>
    </lineage>
</organism>
<sequence>MWTEQSRGRMAQIAKKTKRYPSDLTDEEWDQFAPLMP</sequence>
<reference evidence="2 3" key="1">
    <citation type="submission" date="2024-06" db="EMBL/GenBank/DDBJ databases">
        <authorList>
            <person name="Kim D.-U."/>
        </authorList>
    </citation>
    <scope>NUCLEOTIDE SEQUENCE [LARGE SCALE GENOMIC DNA]</scope>
    <source>
        <strain evidence="2 3">KACC15460</strain>
    </source>
</reference>
<feature type="region of interest" description="Disordered" evidence="1">
    <location>
        <begin position="1"/>
        <end position="20"/>
    </location>
</feature>